<comment type="subcellular location">
    <subcellularLocation>
        <location evidence="1">Cell membrane</location>
        <topology evidence="1">Multi-pass membrane protein</topology>
    </subcellularLocation>
</comment>
<protein>
    <submittedName>
        <fullName evidence="9">Rod shape-determining protein MreD</fullName>
    </submittedName>
</protein>
<feature type="transmembrane region" description="Helical" evidence="8">
    <location>
        <begin position="16"/>
        <end position="33"/>
    </location>
</feature>
<dbReference type="GO" id="GO:0008360">
    <property type="term" value="P:regulation of cell shape"/>
    <property type="evidence" value="ECO:0007669"/>
    <property type="project" value="UniProtKB-KW"/>
</dbReference>
<dbReference type="AlphaFoldDB" id="A0A4V2R0M1"/>
<keyword evidence="10" id="KW-1185">Reference proteome</keyword>
<evidence type="ECO:0000256" key="2">
    <source>
        <dbReference type="ARBA" id="ARBA00007776"/>
    </source>
</evidence>
<feature type="transmembrane region" description="Helical" evidence="8">
    <location>
        <begin position="111"/>
        <end position="131"/>
    </location>
</feature>
<dbReference type="PANTHER" id="PTHR37484:SF1">
    <property type="entry name" value="ROD SHAPE-DETERMINING PROTEIN MRED"/>
    <property type="match status" value="1"/>
</dbReference>
<dbReference type="EMBL" id="SLVJ01000015">
    <property type="protein sequence ID" value="TCM65218.1"/>
    <property type="molecule type" value="Genomic_DNA"/>
</dbReference>
<evidence type="ECO:0000256" key="6">
    <source>
        <dbReference type="ARBA" id="ARBA00022989"/>
    </source>
</evidence>
<dbReference type="InterPro" id="IPR026034">
    <property type="entry name" value="MreD_proteobac"/>
</dbReference>
<dbReference type="Pfam" id="PF04093">
    <property type="entry name" value="MreD"/>
    <property type="match status" value="1"/>
</dbReference>
<dbReference type="GO" id="GO:0005886">
    <property type="term" value="C:plasma membrane"/>
    <property type="evidence" value="ECO:0007669"/>
    <property type="project" value="UniProtKB-SubCell"/>
</dbReference>
<gene>
    <name evidence="9" type="ORF">EC844_11556</name>
</gene>
<feature type="transmembrane region" description="Helical" evidence="8">
    <location>
        <begin position="45"/>
        <end position="68"/>
    </location>
</feature>
<accession>A0A4V2R0M1</accession>
<dbReference type="OrthoDB" id="6711173at2"/>
<keyword evidence="4 8" id="KW-0812">Transmembrane</keyword>
<sequence length="165" mass="19372">MLIAKKLPSNQQRKDPFVIIVISIVIASVLTVYPLSYPIAAWRPLFLLLVVLYWTLCQPTWCGVWFAFSIGLYTDLLLDAPLGMNALSYVLVIFITRYFIRERRVLTFSNLWMISVFAILGHLLFILIGQVMANINFSITRHWQPLLTSVLFWPVLYYMLRRWRI</sequence>
<proteinExistence type="inferred from homology"/>
<evidence type="ECO:0000313" key="9">
    <source>
        <dbReference type="EMBL" id="TCM65218.1"/>
    </source>
</evidence>
<evidence type="ECO:0000256" key="1">
    <source>
        <dbReference type="ARBA" id="ARBA00004651"/>
    </source>
</evidence>
<feature type="transmembrane region" description="Helical" evidence="8">
    <location>
        <begin position="143"/>
        <end position="160"/>
    </location>
</feature>
<dbReference type="Proteomes" id="UP000294963">
    <property type="component" value="Unassembled WGS sequence"/>
</dbReference>
<comment type="caution">
    <text evidence="9">The sequence shown here is derived from an EMBL/GenBank/DDBJ whole genome shotgun (WGS) entry which is preliminary data.</text>
</comment>
<feature type="transmembrane region" description="Helical" evidence="8">
    <location>
        <begin position="80"/>
        <end position="99"/>
    </location>
</feature>
<comment type="similarity">
    <text evidence="2">Belongs to the MreD family.</text>
</comment>
<keyword evidence="6 8" id="KW-1133">Transmembrane helix</keyword>
<keyword evidence="5" id="KW-0133">Cell shape</keyword>
<dbReference type="PANTHER" id="PTHR37484">
    <property type="entry name" value="ROD SHAPE-DETERMINING PROTEIN MRED"/>
    <property type="match status" value="1"/>
</dbReference>
<evidence type="ECO:0000256" key="3">
    <source>
        <dbReference type="ARBA" id="ARBA00022475"/>
    </source>
</evidence>
<evidence type="ECO:0000256" key="5">
    <source>
        <dbReference type="ARBA" id="ARBA00022960"/>
    </source>
</evidence>
<dbReference type="NCBIfam" id="TIGR03426">
    <property type="entry name" value="shape_MreD"/>
    <property type="match status" value="1"/>
</dbReference>
<dbReference type="InterPro" id="IPR007227">
    <property type="entry name" value="Cell_shape_determining_MreD"/>
</dbReference>
<evidence type="ECO:0000256" key="8">
    <source>
        <dbReference type="SAM" id="Phobius"/>
    </source>
</evidence>
<evidence type="ECO:0000256" key="7">
    <source>
        <dbReference type="ARBA" id="ARBA00023136"/>
    </source>
</evidence>
<organism evidence="9 10">
    <name type="scientific">Acinetobacter calcoaceticus</name>
    <dbReference type="NCBI Taxonomy" id="471"/>
    <lineage>
        <taxon>Bacteria</taxon>
        <taxon>Pseudomonadati</taxon>
        <taxon>Pseudomonadota</taxon>
        <taxon>Gammaproteobacteria</taxon>
        <taxon>Moraxellales</taxon>
        <taxon>Moraxellaceae</taxon>
        <taxon>Acinetobacter</taxon>
        <taxon>Acinetobacter calcoaceticus/baumannii complex</taxon>
    </lineage>
</organism>
<keyword evidence="3" id="KW-1003">Cell membrane</keyword>
<evidence type="ECO:0000313" key="10">
    <source>
        <dbReference type="Proteomes" id="UP000294963"/>
    </source>
</evidence>
<reference evidence="9 10" key="1">
    <citation type="submission" date="2019-03" db="EMBL/GenBank/DDBJ databases">
        <title>Genomic analyses of the natural microbiome of Caenorhabditis elegans.</title>
        <authorList>
            <person name="Samuel B."/>
        </authorList>
    </citation>
    <scope>NUCLEOTIDE SEQUENCE [LARGE SCALE GENOMIC DNA]</scope>
    <source>
        <strain evidence="9 10">JUb89</strain>
    </source>
</reference>
<name>A0A4V2R0M1_ACICA</name>
<keyword evidence="7 8" id="KW-0472">Membrane</keyword>
<evidence type="ECO:0000256" key="4">
    <source>
        <dbReference type="ARBA" id="ARBA00022692"/>
    </source>
</evidence>